<dbReference type="AlphaFoldDB" id="A0A1G2KWH7"/>
<feature type="domain" description="LamG-like jellyroll fold" evidence="3">
    <location>
        <begin position="276"/>
        <end position="427"/>
    </location>
</feature>
<dbReference type="SMART" id="SM00560">
    <property type="entry name" value="LamGL"/>
    <property type="match status" value="2"/>
</dbReference>
<organism evidence="4 5">
    <name type="scientific">Candidatus Sungbacteria bacterium RIFCSPHIGHO2_02_FULL_51_29</name>
    <dbReference type="NCBI Taxonomy" id="1802273"/>
    <lineage>
        <taxon>Bacteria</taxon>
        <taxon>Candidatus Sungiibacteriota</taxon>
    </lineage>
</organism>
<gene>
    <name evidence="4" type="ORF">A3C16_00460</name>
</gene>
<dbReference type="Pfam" id="PF13385">
    <property type="entry name" value="Laminin_G_3"/>
    <property type="match status" value="2"/>
</dbReference>
<evidence type="ECO:0000259" key="3">
    <source>
        <dbReference type="SMART" id="SM00560"/>
    </source>
</evidence>
<dbReference type="Proteomes" id="UP000177811">
    <property type="component" value="Unassembled WGS sequence"/>
</dbReference>
<dbReference type="PANTHER" id="PTHR47635">
    <property type="entry name" value="CUB DOMAIN-CONTAINING PROTEIN"/>
    <property type="match status" value="1"/>
</dbReference>
<sequence length="437" mass="47087">MNQALKFDGSDDYVEAPNSASLNLSGSSGITISSWVYLISSPSTSKGIVGLWDNGSDRQWSHEVDSISGVLYAGLSVSSDGILRASRRGDTILNQNTWYHIVTTWRSNATMEIYVNGALQTLTDVSSTESIPTSLNSSTRTVCTGLKNNASANNCTTNTQPFGGLIDDVRIYNRALSQGEITRLYNIGAASKISTTRKDALSSGLVGHWTFDGQDMAGERAYDRSGQGNTGLLTSGPTRTLGRIGQALSFDGSDDFVDIFNSQTVPSTFQTIGNANNYSLSAWIKTSKAANGDEGFWFCESTIIELRDEDANTNTPFSFGIEDTFLCLGRSVSDAEARFLGTIAINDGRWHHVAISVNGVTAVAGFYLDGVFDVARSLTAGSNVSVGTQTSNMQIGVRSRDGGQRDENLFDGLIDDVRIYSRALSPAEITRLYNMGW</sequence>
<evidence type="ECO:0000256" key="2">
    <source>
        <dbReference type="ARBA" id="ARBA00023157"/>
    </source>
</evidence>
<protein>
    <recommendedName>
        <fullName evidence="3">LamG-like jellyroll fold domain-containing protein</fullName>
    </recommendedName>
</protein>
<dbReference type="Gene3D" id="2.60.120.200">
    <property type="match status" value="2"/>
</dbReference>
<dbReference type="InterPro" id="IPR013320">
    <property type="entry name" value="ConA-like_dom_sf"/>
</dbReference>
<evidence type="ECO:0000256" key="1">
    <source>
        <dbReference type="ARBA" id="ARBA00022729"/>
    </source>
</evidence>
<comment type="caution">
    <text evidence="4">The sequence shown here is derived from an EMBL/GenBank/DDBJ whole genome shotgun (WGS) entry which is preliminary data.</text>
</comment>
<name>A0A1G2KWH7_9BACT</name>
<accession>A0A1G2KWH7</accession>
<dbReference type="PANTHER" id="PTHR47635:SF2">
    <property type="entry name" value="LAMG-LIKE JELLYROLL FOLD DOMAIN-CONTAINING PROTEIN"/>
    <property type="match status" value="1"/>
</dbReference>
<dbReference type="InterPro" id="IPR006558">
    <property type="entry name" value="LamG-like"/>
</dbReference>
<feature type="domain" description="LamG-like jellyroll fold" evidence="3">
    <location>
        <begin position="28"/>
        <end position="179"/>
    </location>
</feature>
<dbReference type="SUPFAM" id="SSF49899">
    <property type="entry name" value="Concanavalin A-like lectins/glucanases"/>
    <property type="match status" value="2"/>
</dbReference>
<evidence type="ECO:0000313" key="5">
    <source>
        <dbReference type="Proteomes" id="UP000177811"/>
    </source>
</evidence>
<reference evidence="4 5" key="1">
    <citation type="journal article" date="2016" name="Nat. Commun.">
        <title>Thousands of microbial genomes shed light on interconnected biogeochemical processes in an aquifer system.</title>
        <authorList>
            <person name="Anantharaman K."/>
            <person name="Brown C.T."/>
            <person name="Hug L.A."/>
            <person name="Sharon I."/>
            <person name="Castelle C.J."/>
            <person name="Probst A.J."/>
            <person name="Thomas B.C."/>
            <person name="Singh A."/>
            <person name="Wilkins M.J."/>
            <person name="Karaoz U."/>
            <person name="Brodie E.L."/>
            <person name="Williams K.H."/>
            <person name="Hubbard S.S."/>
            <person name="Banfield J.F."/>
        </authorList>
    </citation>
    <scope>NUCLEOTIDE SEQUENCE [LARGE SCALE GENOMIC DNA]</scope>
</reference>
<dbReference type="EMBL" id="MHQL01000013">
    <property type="protein sequence ID" value="OHA03534.1"/>
    <property type="molecule type" value="Genomic_DNA"/>
</dbReference>
<evidence type="ECO:0000313" key="4">
    <source>
        <dbReference type="EMBL" id="OHA03534.1"/>
    </source>
</evidence>
<proteinExistence type="predicted"/>
<keyword evidence="1" id="KW-0732">Signal</keyword>
<keyword evidence="2" id="KW-1015">Disulfide bond</keyword>